<proteinExistence type="predicted"/>
<dbReference type="STRING" id="65393.PCC7424_5009"/>
<reference evidence="2" key="1">
    <citation type="journal article" date="2011" name="MBio">
        <title>Novel metabolic attributes of the genus Cyanothece, comprising a group of unicellular nitrogen-fixing Cyanobacteria.</title>
        <authorList>
            <person name="Bandyopadhyay A."/>
            <person name="Elvitigala T."/>
            <person name="Welsh E."/>
            <person name="Stockel J."/>
            <person name="Liberton M."/>
            <person name="Min H."/>
            <person name="Sherman L.A."/>
            <person name="Pakrasi H.B."/>
        </authorList>
    </citation>
    <scope>NUCLEOTIDE SEQUENCE [LARGE SCALE GENOMIC DNA]</scope>
    <source>
        <strain evidence="2">PCC 7424</strain>
    </source>
</reference>
<dbReference type="RefSeq" id="WP_015956942.1">
    <property type="nucleotide sequence ID" value="NC_011729.1"/>
</dbReference>
<gene>
    <name evidence="1" type="ordered locus">PCC7424_5009</name>
</gene>
<dbReference type="OrthoDB" id="429760at2"/>
<evidence type="ECO:0000313" key="1">
    <source>
        <dbReference type="EMBL" id="ACK73362.1"/>
    </source>
</evidence>
<dbReference type="AlphaFoldDB" id="B7KFN7"/>
<dbReference type="Proteomes" id="UP000002384">
    <property type="component" value="Chromosome"/>
</dbReference>
<sequence length="109" mass="12980">MLIGLSLSGCINDILWGNVKEKDVDYIIVSCVFKNEQDLEEIINSNLDNGIWKQEFLPEIKALIKRLTLKQPRLIKPDHYPLIIKEYWVNSEEDIIWNDEFWTQEKFKI</sequence>
<protein>
    <submittedName>
        <fullName evidence="1">Uncharacterized protein</fullName>
    </submittedName>
</protein>
<evidence type="ECO:0000313" key="2">
    <source>
        <dbReference type="Proteomes" id="UP000002384"/>
    </source>
</evidence>
<organism evidence="1 2">
    <name type="scientific">Gloeothece citriformis (strain PCC 7424)</name>
    <name type="common">Cyanothece sp. (strain PCC 7424)</name>
    <dbReference type="NCBI Taxonomy" id="65393"/>
    <lineage>
        <taxon>Bacteria</taxon>
        <taxon>Bacillati</taxon>
        <taxon>Cyanobacteriota</taxon>
        <taxon>Cyanophyceae</taxon>
        <taxon>Oscillatoriophycideae</taxon>
        <taxon>Chroococcales</taxon>
        <taxon>Aphanothecaceae</taxon>
        <taxon>Gloeothece</taxon>
        <taxon>Gloeothece citriformis</taxon>
    </lineage>
</organism>
<dbReference type="HOGENOM" id="CLU_2315599_0_0_3"/>
<name>B7KFN7_GLOC7</name>
<keyword evidence="2" id="KW-1185">Reference proteome</keyword>
<dbReference type="KEGG" id="cyc:PCC7424_5009"/>
<accession>B7KFN7</accession>
<dbReference type="EMBL" id="CP001291">
    <property type="protein sequence ID" value="ACK73362.1"/>
    <property type="molecule type" value="Genomic_DNA"/>
</dbReference>